<proteinExistence type="predicted"/>
<accession>A0A9D1A651</accession>
<reference evidence="3" key="1">
    <citation type="submission" date="2020-10" db="EMBL/GenBank/DDBJ databases">
        <authorList>
            <person name="Gilroy R."/>
        </authorList>
    </citation>
    <scope>NUCLEOTIDE SEQUENCE</scope>
    <source>
        <strain evidence="3">CHK180-2868</strain>
    </source>
</reference>
<name>A0A9D1A651_9FIRM</name>
<evidence type="ECO:0000256" key="2">
    <source>
        <dbReference type="SAM" id="Phobius"/>
    </source>
</evidence>
<keyword evidence="2" id="KW-0812">Transmembrane</keyword>
<dbReference type="Proteomes" id="UP000824250">
    <property type="component" value="Unassembled WGS sequence"/>
</dbReference>
<keyword evidence="2" id="KW-0472">Membrane</keyword>
<evidence type="ECO:0000313" key="4">
    <source>
        <dbReference type="Proteomes" id="UP000824250"/>
    </source>
</evidence>
<organism evidence="3 4">
    <name type="scientific">Candidatus Copromonas faecavium</name>
    <name type="common">nom. illeg.</name>
    <dbReference type="NCBI Taxonomy" id="2840740"/>
    <lineage>
        <taxon>Bacteria</taxon>
        <taxon>Bacillati</taxon>
        <taxon>Bacillota</taxon>
        <taxon>Clostridia</taxon>
        <taxon>Lachnospirales</taxon>
        <taxon>Lachnospiraceae</taxon>
        <taxon>Candidatus Copromonas (nom. illeg.)</taxon>
    </lineage>
</organism>
<protein>
    <submittedName>
        <fullName evidence="3">Uncharacterized protein</fullName>
    </submittedName>
</protein>
<reference evidence="3" key="2">
    <citation type="journal article" date="2021" name="PeerJ">
        <title>Extensive microbial diversity within the chicken gut microbiome revealed by metagenomics and culture.</title>
        <authorList>
            <person name="Gilroy R."/>
            <person name="Ravi A."/>
            <person name="Getino M."/>
            <person name="Pursley I."/>
            <person name="Horton D.L."/>
            <person name="Alikhan N.F."/>
            <person name="Baker D."/>
            <person name="Gharbi K."/>
            <person name="Hall N."/>
            <person name="Watson M."/>
            <person name="Adriaenssens E.M."/>
            <person name="Foster-Nyarko E."/>
            <person name="Jarju S."/>
            <person name="Secka A."/>
            <person name="Antonio M."/>
            <person name="Oren A."/>
            <person name="Chaudhuri R.R."/>
            <person name="La Ragione R."/>
            <person name="Hildebrand F."/>
            <person name="Pallen M.J."/>
        </authorList>
    </citation>
    <scope>NUCLEOTIDE SEQUENCE</scope>
    <source>
        <strain evidence="3">CHK180-2868</strain>
    </source>
</reference>
<feature type="transmembrane region" description="Helical" evidence="2">
    <location>
        <begin position="64"/>
        <end position="88"/>
    </location>
</feature>
<feature type="compositionally biased region" description="Basic and acidic residues" evidence="1">
    <location>
        <begin position="16"/>
        <end position="36"/>
    </location>
</feature>
<feature type="region of interest" description="Disordered" evidence="1">
    <location>
        <begin position="1"/>
        <end position="37"/>
    </location>
</feature>
<dbReference type="EMBL" id="DVGC01000061">
    <property type="protein sequence ID" value="HIR06429.1"/>
    <property type="molecule type" value="Genomic_DNA"/>
</dbReference>
<dbReference type="AlphaFoldDB" id="A0A9D1A651"/>
<keyword evidence="2" id="KW-1133">Transmembrane helix</keyword>
<gene>
    <name evidence="3" type="ORF">IAB28_10785</name>
</gene>
<comment type="caution">
    <text evidence="3">The sequence shown here is derived from an EMBL/GenBank/DDBJ whole genome shotgun (WGS) entry which is preliminary data.</text>
</comment>
<feature type="transmembrane region" description="Helical" evidence="2">
    <location>
        <begin position="94"/>
        <end position="112"/>
    </location>
</feature>
<sequence>MPQSQNQQMEQDEQDELLRRRLEERARQETEPEESGKALLKRPQVRAYVNKGQRYEDMHSSASAFFLMGGVLAAIVLLNLTGILRLPLIAPMDLIFPLLAALLAAGCFLVAFSSRKRAFVLKQEAAEEEQQTEDILSWFLKTYTAKELDEQLLMEEPELSGEELVLKRYELIQDFLITGRDIPDQAYADSLCDLLYARLYEQEESA</sequence>
<evidence type="ECO:0000256" key="1">
    <source>
        <dbReference type="SAM" id="MobiDB-lite"/>
    </source>
</evidence>
<evidence type="ECO:0000313" key="3">
    <source>
        <dbReference type="EMBL" id="HIR06429.1"/>
    </source>
</evidence>